<evidence type="ECO:0000313" key="13">
    <source>
        <dbReference type="Proteomes" id="UP000054270"/>
    </source>
</evidence>
<dbReference type="Gene3D" id="1.10.630.10">
    <property type="entry name" value="Cytochrome P450"/>
    <property type="match status" value="1"/>
</dbReference>
<feature type="signal peptide" evidence="11">
    <location>
        <begin position="1"/>
        <end position="15"/>
    </location>
</feature>
<dbReference type="PRINTS" id="PR00463">
    <property type="entry name" value="EP450I"/>
</dbReference>
<dbReference type="CDD" id="cd11065">
    <property type="entry name" value="CYP64-like"/>
    <property type="match status" value="1"/>
</dbReference>
<dbReference type="InterPro" id="IPR017972">
    <property type="entry name" value="Cyt_P450_CS"/>
</dbReference>
<protein>
    <recommendedName>
        <fullName evidence="14">Cytochrome P450</fullName>
    </recommendedName>
</protein>
<dbReference type="OMA" id="RVMPTIF"/>
<dbReference type="Pfam" id="PF00067">
    <property type="entry name" value="p450"/>
    <property type="match status" value="1"/>
</dbReference>
<evidence type="ECO:0000256" key="2">
    <source>
        <dbReference type="ARBA" id="ARBA00005179"/>
    </source>
</evidence>
<feature type="chain" id="PRO_5012745887" description="Cytochrome P450" evidence="11">
    <location>
        <begin position="16"/>
        <end position="506"/>
    </location>
</feature>
<dbReference type="PROSITE" id="PS00086">
    <property type="entry name" value="CYTOCHROME_P450"/>
    <property type="match status" value="1"/>
</dbReference>
<dbReference type="SUPFAM" id="SSF48264">
    <property type="entry name" value="Cytochrome P450"/>
    <property type="match status" value="1"/>
</dbReference>
<evidence type="ECO:0008006" key="14">
    <source>
        <dbReference type="Google" id="ProtNLM"/>
    </source>
</evidence>
<keyword evidence="13" id="KW-1185">Reference proteome</keyword>
<dbReference type="InterPro" id="IPR050364">
    <property type="entry name" value="Cytochrome_P450_fung"/>
</dbReference>
<dbReference type="InterPro" id="IPR036396">
    <property type="entry name" value="Cyt_P450_sf"/>
</dbReference>
<keyword evidence="7 9" id="KW-0408">Iron</keyword>
<evidence type="ECO:0000256" key="4">
    <source>
        <dbReference type="ARBA" id="ARBA00022617"/>
    </source>
</evidence>
<comment type="pathway">
    <text evidence="2">Secondary metabolite biosynthesis.</text>
</comment>
<comment type="cofactor">
    <cofactor evidence="1 9">
        <name>heme</name>
        <dbReference type="ChEBI" id="CHEBI:30413"/>
    </cofactor>
</comment>
<evidence type="ECO:0000256" key="6">
    <source>
        <dbReference type="ARBA" id="ARBA00023002"/>
    </source>
</evidence>
<name>A0A0D2MQ12_HYPSF</name>
<dbReference type="GO" id="GO:0016705">
    <property type="term" value="F:oxidoreductase activity, acting on paired donors, with incorporation or reduction of molecular oxygen"/>
    <property type="evidence" value="ECO:0007669"/>
    <property type="project" value="InterPro"/>
</dbReference>
<evidence type="ECO:0000256" key="1">
    <source>
        <dbReference type="ARBA" id="ARBA00001971"/>
    </source>
</evidence>
<evidence type="ECO:0000256" key="3">
    <source>
        <dbReference type="ARBA" id="ARBA00010617"/>
    </source>
</evidence>
<dbReference type="Proteomes" id="UP000054270">
    <property type="component" value="Unassembled WGS sequence"/>
</dbReference>
<comment type="similarity">
    <text evidence="3 10">Belongs to the cytochrome P450 family.</text>
</comment>
<dbReference type="EMBL" id="KN817529">
    <property type="protein sequence ID" value="KJA26058.1"/>
    <property type="molecule type" value="Genomic_DNA"/>
</dbReference>
<evidence type="ECO:0000256" key="11">
    <source>
        <dbReference type="SAM" id="SignalP"/>
    </source>
</evidence>
<dbReference type="GO" id="GO:0020037">
    <property type="term" value="F:heme binding"/>
    <property type="evidence" value="ECO:0007669"/>
    <property type="project" value="InterPro"/>
</dbReference>
<dbReference type="GO" id="GO:0004497">
    <property type="term" value="F:monooxygenase activity"/>
    <property type="evidence" value="ECO:0007669"/>
    <property type="project" value="UniProtKB-KW"/>
</dbReference>
<keyword evidence="5 9" id="KW-0479">Metal-binding</keyword>
<dbReference type="OrthoDB" id="2789670at2759"/>
<gene>
    <name evidence="12" type="ORF">HYPSUDRAFT_64270</name>
</gene>
<keyword evidence="11" id="KW-0732">Signal</keyword>
<evidence type="ECO:0000256" key="7">
    <source>
        <dbReference type="ARBA" id="ARBA00023004"/>
    </source>
</evidence>
<keyword evidence="8 10" id="KW-0503">Monooxygenase</keyword>
<evidence type="ECO:0000313" key="12">
    <source>
        <dbReference type="EMBL" id="KJA26058.1"/>
    </source>
</evidence>
<keyword evidence="6 10" id="KW-0560">Oxidoreductase</keyword>
<dbReference type="InterPro" id="IPR001128">
    <property type="entry name" value="Cyt_P450"/>
</dbReference>
<reference evidence="13" key="1">
    <citation type="submission" date="2014-04" db="EMBL/GenBank/DDBJ databases">
        <title>Evolutionary Origins and Diversification of the Mycorrhizal Mutualists.</title>
        <authorList>
            <consortium name="DOE Joint Genome Institute"/>
            <consortium name="Mycorrhizal Genomics Consortium"/>
            <person name="Kohler A."/>
            <person name="Kuo A."/>
            <person name="Nagy L.G."/>
            <person name="Floudas D."/>
            <person name="Copeland A."/>
            <person name="Barry K.W."/>
            <person name="Cichocki N."/>
            <person name="Veneault-Fourrey C."/>
            <person name="LaButti K."/>
            <person name="Lindquist E.A."/>
            <person name="Lipzen A."/>
            <person name="Lundell T."/>
            <person name="Morin E."/>
            <person name="Murat C."/>
            <person name="Riley R."/>
            <person name="Ohm R."/>
            <person name="Sun H."/>
            <person name="Tunlid A."/>
            <person name="Henrissat B."/>
            <person name="Grigoriev I.V."/>
            <person name="Hibbett D.S."/>
            <person name="Martin F."/>
        </authorList>
    </citation>
    <scope>NUCLEOTIDE SEQUENCE [LARGE SCALE GENOMIC DNA]</scope>
    <source>
        <strain evidence="13">FD-334 SS-4</strain>
    </source>
</reference>
<dbReference type="InterPro" id="IPR002401">
    <property type="entry name" value="Cyt_P450_E_grp-I"/>
</dbReference>
<proteinExistence type="inferred from homology"/>
<accession>A0A0D2MQ12</accession>
<dbReference type="AlphaFoldDB" id="A0A0D2MQ12"/>
<keyword evidence="4 9" id="KW-0349">Heme</keyword>
<dbReference type="PRINTS" id="PR00385">
    <property type="entry name" value="P450"/>
</dbReference>
<dbReference type="PANTHER" id="PTHR46300:SF7">
    <property type="entry name" value="P450, PUTATIVE (EUROFUNG)-RELATED"/>
    <property type="match status" value="1"/>
</dbReference>
<dbReference type="PANTHER" id="PTHR46300">
    <property type="entry name" value="P450, PUTATIVE (EUROFUNG)-RELATED-RELATED"/>
    <property type="match status" value="1"/>
</dbReference>
<organism evidence="12 13">
    <name type="scientific">Hypholoma sublateritium (strain FD-334 SS-4)</name>
    <dbReference type="NCBI Taxonomy" id="945553"/>
    <lineage>
        <taxon>Eukaryota</taxon>
        <taxon>Fungi</taxon>
        <taxon>Dikarya</taxon>
        <taxon>Basidiomycota</taxon>
        <taxon>Agaricomycotina</taxon>
        <taxon>Agaricomycetes</taxon>
        <taxon>Agaricomycetidae</taxon>
        <taxon>Agaricales</taxon>
        <taxon>Agaricineae</taxon>
        <taxon>Strophariaceae</taxon>
        <taxon>Hypholoma</taxon>
    </lineage>
</organism>
<evidence type="ECO:0000256" key="5">
    <source>
        <dbReference type="ARBA" id="ARBA00022723"/>
    </source>
</evidence>
<dbReference type="GO" id="GO:0005506">
    <property type="term" value="F:iron ion binding"/>
    <property type="evidence" value="ECO:0007669"/>
    <property type="project" value="InterPro"/>
</dbReference>
<sequence length="506" mass="58253">MIYSLIAAVLVCLLGVHIRKRKRTLLPPGPAGHPIVGNLFELPHNYPWLAYADWAKRYGDVTSFKVFGRAVIIVSSAKAATELFEKRSTNYSDRPRMIMSDELMEWEWNFIHMPYTDRWRRHRRLFHQYFQPRKLTKYYSSQHKLTINLLDQLSRSPQHFVPHIRQYVSSIVLKAAYGYEVQAENDFYVNLALVAMEPVSHAIHENFLVEFMPLLKYVPDWFPGAYFKRLAKDGAKKARDLRDIPFNMVKDLMVLGSAEQSFVCDNLEKLRTEGALDAKEAEDTVRNCAAVIYIDTTSALILTWVLAMVQYPEIQKRAQAHIDAVTRKIRLPEFSDRNSLPYIEAILLEALRWHPIVPLAAPHRAIEEDEYDGYRIPAGATVIANTWAILHDEEVYPEPSIFNPERFLHNGTINFEVQPDPIFSFGYGRRICPGRHLAMNSAWIAVASILATYDISKAVDDNGSIIEPKVEFTDGLVSHPKPFKVQITPRYPEVNKIIHFAKMDIQ</sequence>
<evidence type="ECO:0000256" key="8">
    <source>
        <dbReference type="ARBA" id="ARBA00023033"/>
    </source>
</evidence>
<feature type="binding site" description="axial binding residue" evidence="9">
    <location>
        <position position="432"/>
    </location>
    <ligand>
        <name>heme</name>
        <dbReference type="ChEBI" id="CHEBI:30413"/>
    </ligand>
    <ligandPart>
        <name>Fe</name>
        <dbReference type="ChEBI" id="CHEBI:18248"/>
    </ligandPart>
</feature>
<evidence type="ECO:0000256" key="9">
    <source>
        <dbReference type="PIRSR" id="PIRSR602401-1"/>
    </source>
</evidence>
<dbReference type="STRING" id="945553.A0A0D2MQ12"/>
<evidence type="ECO:0000256" key="10">
    <source>
        <dbReference type="RuleBase" id="RU000461"/>
    </source>
</evidence>